<evidence type="ECO:0000259" key="16">
    <source>
        <dbReference type="PROSITE" id="PS50919"/>
    </source>
</evidence>
<feature type="transmembrane region" description="Helical" evidence="15">
    <location>
        <begin position="725"/>
        <end position="747"/>
    </location>
</feature>
<keyword evidence="6 17" id="KW-0808">Transferase</keyword>
<dbReference type="InterPro" id="IPR036300">
    <property type="entry name" value="MIR_dom_sf"/>
</dbReference>
<dbReference type="PANTHER" id="PTHR10050">
    <property type="entry name" value="DOLICHYL-PHOSPHATE-MANNOSE--PROTEIN MANNOSYLTRANSFERASE"/>
    <property type="match status" value="1"/>
</dbReference>
<dbReference type="EMBL" id="KE346364">
    <property type="protein sequence ID" value="KJE92879.1"/>
    <property type="molecule type" value="Genomic_DNA"/>
</dbReference>
<evidence type="ECO:0000256" key="4">
    <source>
        <dbReference type="ARBA" id="ARBA00012839"/>
    </source>
</evidence>
<keyword evidence="18" id="KW-1185">Reference proteome</keyword>
<dbReference type="PhylomeDB" id="A0A0D2X2N7"/>
<feature type="compositionally biased region" description="Low complexity" evidence="14">
    <location>
        <begin position="43"/>
        <end position="75"/>
    </location>
</feature>
<dbReference type="Proteomes" id="UP000008743">
    <property type="component" value="Unassembled WGS sequence"/>
</dbReference>
<feature type="transmembrane region" description="Helical" evidence="15">
    <location>
        <begin position="683"/>
        <end position="704"/>
    </location>
</feature>
<dbReference type="GO" id="GO:0005789">
    <property type="term" value="C:endoplasmic reticulum membrane"/>
    <property type="evidence" value="ECO:0007669"/>
    <property type="project" value="UniProtKB-SubCell"/>
</dbReference>
<evidence type="ECO:0000256" key="10">
    <source>
        <dbReference type="ARBA" id="ARBA00022989"/>
    </source>
</evidence>
<dbReference type="Gene3D" id="2.80.10.50">
    <property type="match status" value="1"/>
</dbReference>
<proteinExistence type="inferred from homology"/>
<feature type="region of interest" description="Disordered" evidence="14">
    <location>
        <begin position="1"/>
        <end position="100"/>
    </location>
</feature>
<dbReference type="GO" id="GO:0004169">
    <property type="term" value="F:dolichyl-phosphate-mannose-protein mannosyltransferase activity"/>
    <property type="evidence" value="ECO:0007669"/>
    <property type="project" value="UniProtKB-EC"/>
</dbReference>
<comment type="pathway">
    <text evidence="2">Protein modification; protein glycosylation.</text>
</comment>
<feature type="transmembrane region" description="Helical" evidence="15">
    <location>
        <begin position="759"/>
        <end position="781"/>
    </location>
</feature>
<dbReference type="InParanoid" id="A0A0D2X2N7"/>
<keyword evidence="8" id="KW-0677">Repeat</keyword>
<feature type="compositionally biased region" description="Polar residues" evidence="14">
    <location>
        <begin position="9"/>
        <end position="31"/>
    </location>
</feature>
<dbReference type="PANTHER" id="PTHR10050:SF51">
    <property type="entry name" value="PROTEIN O-MANNOSYL-TRANSFERASE 1"/>
    <property type="match status" value="1"/>
</dbReference>
<dbReference type="OrthoDB" id="292747at2759"/>
<evidence type="ECO:0000256" key="6">
    <source>
        <dbReference type="ARBA" id="ARBA00022679"/>
    </source>
</evidence>
<dbReference type="FunCoup" id="A0A0D2X2N7">
    <property type="interactions" value="160"/>
</dbReference>
<evidence type="ECO:0000256" key="14">
    <source>
        <dbReference type="SAM" id="MobiDB-lite"/>
    </source>
</evidence>
<gene>
    <name evidence="17" type="ORF">CAOG_003769</name>
</gene>
<evidence type="ECO:0000256" key="15">
    <source>
        <dbReference type="SAM" id="Phobius"/>
    </source>
</evidence>
<comment type="catalytic activity">
    <reaction evidence="12">
        <text>a di-trans,poly-cis-dolichyl beta-D-mannosyl phosphate + L-threonyl-[protein] = 3-O-(alpha-D-mannosyl)-L-threonyl-[protein] + a di-trans,poly-cis-dolichyl phosphate + H(+)</text>
        <dbReference type="Rhea" id="RHEA:53396"/>
        <dbReference type="Rhea" id="RHEA-COMP:11060"/>
        <dbReference type="Rhea" id="RHEA-COMP:13547"/>
        <dbReference type="Rhea" id="RHEA-COMP:19498"/>
        <dbReference type="Rhea" id="RHEA-COMP:19501"/>
        <dbReference type="ChEBI" id="CHEBI:15378"/>
        <dbReference type="ChEBI" id="CHEBI:30013"/>
        <dbReference type="ChEBI" id="CHEBI:57683"/>
        <dbReference type="ChEBI" id="CHEBI:58211"/>
        <dbReference type="ChEBI" id="CHEBI:137323"/>
        <dbReference type="EC" id="2.4.1.109"/>
    </reaction>
</comment>
<protein>
    <recommendedName>
        <fullName evidence="4">dolichyl-phosphate-mannose--protein mannosyltransferase</fullName>
        <ecNumber evidence="4">2.4.1.109</ecNumber>
    </recommendedName>
</protein>
<dbReference type="SMART" id="SM00472">
    <property type="entry name" value="MIR"/>
    <property type="match status" value="3"/>
</dbReference>
<feature type="transmembrane region" description="Helical" evidence="15">
    <location>
        <begin position="292"/>
        <end position="316"/>
    </location>
</feature>
<feature type="transmembrane region" description="Helical" evidence="15">
    <location>
        <begin position="353"/>
        <end position="378"/>
    </location>
</feature>
<dbReference type="SUPFAM" id="SSF82109">
    <property type="entry name" value="MIR domain"/>
    <property type="match status" value="1"/>
</dbReference>
<evidence type="ECO:0000313" key="17">
    <source>
        <dbReference type="EMBL" id="KJE92879.1"/>
    </source>
</evidence>
<evidence type="ECO:0000256" key="11">
    <source>
        <dbReference type="ARBA" id="ARBA00023136"/>
    </source>
</evidence>
<evidence type="ECO:0000256" key="1">
    <source>
        <dbReference type="ARBA" id="ARBA00004477"/>
    </source>
</evidence>
<reference evidence="18" key="1">
    <citation type="submission" date="2011-02" db="EMBL/GenBank/DDBJ databases">
        <title>The Genome Sequence of Capsaspora owczarzaki ATCC 30864.</title>
        <authorList>
            <person name="Russ C."/>
            <person name="Cuomo C."/>
            <person name="Burger G."/>
            <person name="Gray M.W."/>
            <person name="Holland P.W.H."/>
            <person name="King N."/>
            <person name="Lang F.B.F."/>
            <person name="Roger A.J."/>
            <person name="Ruiz-Trillo I."/>
            <person name="Young S.K."/>
            <person name="Zeng Q."/>
            <person name="Gargeya S."/>
            <person name="Alvarado L."/>
            <person name="Berlin A."/>
            <person name="Chapman S.B."/>
            <person name="Chen Z."/>
            <person name="Freedman E."/>
            <person name="Gellesch M."/>
            <person name="Goldberg J."/>
            <person name="Griggs A."/>
            <person name="Gujja S."/>
            <person name="Heilman E."/>
            <person name="Heiman D."/>
            <person name="Howarth C."/>
            <person name="Mehta T."/>
            <person name="Neiman D."/>
            <person name="Pearson M."/>
            <person name="Roberts A."/>
            <person name="Saif S."/>
            <person name="Shea T."/>
            <person name="Shenoy N."/>
            <person name="Sisk P."/>
            <person name="Stolte C."/>
            <person name="Sykes S."/>
            <person name="White J."/>
            <person name="Yandava C."/>
            <person name="Haas B."/>
            <person name="Nusbaum C."/>
            <person name="Birren B."/>
        </authorList>
    </citation>
    <scope>NUCLEOTIDE SEQUENCE</scope>
    <source>
        <strain evidence="18">ATCC 30864</strain>
    </source>
</reference>
<feature type="transmembrane region" description="Helical" evidence="15">
    <location>
        <begin position="793"/>
        <end position="816"/>
    </location>
</feature>
<dbReference type="InterPro" id="IPR027005">
    <property type="entry name" value="PMT-like"/>
</dbReference>
<dbReference type="InterPro" id="IPR016093">
    <property type="entry name" value="MIR_motif"/>
</dbReference>
<accession>A0A0D2X2N7</accession>
<dbReference type="InterPro" id="IPR032421">
    <property type="entry name" value="PMT_4TMC"/>
</dbReference>
<evidence type="ECO:0000256" key="9">
    <source>
        <dbReference type="ARBA" id="ARBA00022824"/>
    </source>
</evidence>
<evidence type="ECO:0000256" key="2">
    <source>
        <dbReference type="ARBA" id="ARBA00004922"/>
    </source>
</evidence>
<evidence type="ECO:0000256" key="5">
    <source>
        <dbReference type="ARBA" id="ARBA00022676"/>
    </source>
</evidence>
<keyword evidence="7 15" id="KW-0812">Transmembrane</keyword>
<evidence type="ECO:0000313" key="18">
    <source>
        <dbReference type="Proteomes" id="UP000008743"/>
    </source>
</evidence>
<comment type="subcellular location">
    <subcellularLocation>
        <location evidence="1">Endoplasmic reticulum membrane</location>
        <topology evidence="1">Multi-pass membrane protein</topology>
    </subcellularLocation>
</comment>
<dbReference type="eggNOG" id="KOG3359">
    <property type="taxonomic scope" value="Eukaryota"/>
</dbReference>
<organism evidence="17 18">
    <name type="scientific">Capsaspora owczarzaki (strain ATCC 30864)</name>
    <dbReference type="NCBI Taxonomy" id="595528"/>
    <lineage>
        <taxon>Eukaryota</taxon>
        <taxon>Filasterea</taxon>
        <taxon>Capsaspora</taxon>
    </lineage>
</organism>
<dbReference type="CDD" id="cd23281">
    <property type="entry name" value="beta-trefoil_MIR_POMT1"/>
    <property type="match status" value="1"/>
</dbReference>
<feature type="transmembrane region" description="Helical" evidence="15">
    <location>
        <begin position="258"/>
        <end position="280"/>
    </location>
</feature>
<keyword evidence="11 15" id="KW-0472">Membrane</keyword>
<evidence type="ECO:0000256" key="7">
    <source>
        <dbReference type="ARBA" id="ARBA00022692"/>
    </source>
</evidence>
<feature type="transmembrane region" description="Helical" evidence="15">
    <location>
        <begin position="205"/>
        <end position="224"/>
    </location>
</feature>
<evidence type="ECO:0000256" key="13">
    <source>
        <dbReference type="ARBA" id="ARBA00045102"/>
    </source>
</evidence>
<comment type="similarity">
    <text evidence="3">Belongs to the glycosyltransferase 39 family.</text>
</comment>
<evidence type="ECO:0000256" key="3">
    <source>
        <dbReference type="ARBA" id="ARBA00007222"/>
    </source>
</evidence>
<keyword evidence="9" id="KW-0256">Endoplasmic reticulum</keyword>
<comment type="catalytic activity">
    <reaction evidence="13">
        <text>a di-trans,poly-cis-dolichyl beta-D-mannosyl phosphate + L-seryl-[protein] = 3-O-(alpha-D-mannosyl)-L-seryl-[protein] + a di-trans,poly-cis-dolichyl phosphate + H(+)</text>
        <dbReference type="Rhea" id="RHEA:17377"/>
        <dbReference type="Rhea" id="RHEA-COMP:9863"/>
        <dbReference type="Rhea" id="RHEA-COMP:13546"/>
        <dbReference type="Rhea" id="RHEA-COMP:19498"/>
        <dbReference type="Rhea" id="RHEA-COMP:19501"/>
        <dbReference type="ChEBI" id="CHEBI:15378"/>
        <dbReference type="ChEBI" id="CHEBI:29999"/>
        <dbReference type="ChEBI" id="CHEBI:57683"/>
        <dbReference type="ChEBI" id="CHEBI:58211"/>
        <dbReference type="ChEBI" id="CHEBI:137321"/>
        <dbReference type="EC" id="2.4.1.109"/>
    </reaction>
</comment>
<evidence type="ECO:0000256" key="8">
    <source>
        <dbReference type="ARBA" id="ARBA00022737"/>
    </source>
</evidence>
<dbReference type="PROSITE" id="PS50919">
    <property type="entry name" value="MIR"/>
    <property type="match status" value="1"/>
</dbReference>
<dbReference type="OMA" id="TTMIAGW"/>
<dbReference type="UniPathway" id="UPA00378"/>
<dbReference type="RefSeq" id="XP_004363497.1">
    <property type="nucleotide sequence ID" value="XM_004363440.2"/>
</dbReference>
<feature type="transmembrane region" description="Helical" evidence="15">
    <location>
        <begin position="231"/>
        <end position="252"/>
    </location>
</feature>
<evidence type="ECO:0000256" key="12">
    <source>
        <dbReference type="ARBA" id="ARBA00045085"/>
    </source>
</evidence>
<dbReference type="InterPro" id="IPR003342">
    <property type="entry name" value="ArnT-like_N"/>
</dbReference>
<keyword evidence="5 17" id="KW-0328">Glycosyltransferase</keyword>
<sequence>MQAAEINPTVATPVSQQLQQSRTATSNQQQRESGESAGTAGSNQQQRAKQQNARDAIDPSATATTTTASASGAASRVVQGSSEKPPRLDGQSAAHAALRTSSAAKPGVSQGISAEWDAKYYWSALGLITVISLATRLFMLSEPHFVIFDEVHFGKFASYYLRREYFFDVHPPIGKMLLALVGYLSGNDGSYLFENLGADYLVDNVPYLPLRAFCAVLGALIAPASFVTLSAFGYSVVTSTLAGLLVVLDVGLLTQSRYILLDSMLLFFTIAAFASLAQFISKRESPFTSGWIFWLASTGVFLGFAVGIKYVGIFVIAAVGLYTIYDLWTLLGDLSVPILGAGSDDRPTFIEHFAIRAVFLIIVPIAIFLAGFAIHFAVLTQSGPGDAFMSLAFQAGLQGSSIQNLTRTHPKTIYYGAYVTIKSQAHNCYIHSHLHRYPLHYPTGRVSSAQQQVTCYAHKDANNWWIILREQDTDASQYKELMPVRHGDRIKLVHATSNTTLNSHDVAGPVNAILQEVSTFNAAVDTVTPYPVFRIDTNYSPILWSTLGLGGTPEWESMLPFRLHHENTSATLQTKGEALPEWGFGQGEVTTAVTGVSIADSSFVVEEIEDHIFRHSDATNPIRARLGFLQSFIELQTEMFAANNRLTDNHAYQSRPSEWPLLHRGISFWQGDQRQVYLIGNPVIWWSATAAILLLAVADVVLLIRERRAVYDLAPATRFRMVVCGRMLLLAWALHYVPFMTFARQLFLHHYLPALMFKIMILAIVLEHGVEFVVGLAAKLFGPSVRSSGRVALLMVASTTTAVAIRYFLLLAPLAYGMYQARSDVEAIKLRKSWDLKL</sequence>
<dbReference type="Pfam" id="PF16192">
    <property type="entry name" value="PMT_4TMC"/>
    <property type="match status" value="1"/>
</dbReference>
<dbReference type="AlphaFoldDB" id="A0A0D2X2N7"/>
<feature type="domain" description="MIR" evidence="16">
    <location>
        <begin position="410"/>
        <end position="470"/>
    </location>
</feature>
<dbReference type="Pfam" id="PF02815">
    <property type="entry name" value="MIR"/>
    <property type="match status" value="1"/>
</dbReference>
<dbReference type="Pfam" id="PF02366">
    <property type="entry name" value="PMT"/>
    <property type="match status" value="1"/>
</dbReference>
<feature type="transmembrane region" description="Helical" evidence="15">
    <location>
        <begin position="120"/>
        <end position="139"/>
    </location>
</feature>
<name>A0A0D2X2N7_CAPO3</name>
<keyword evidence="10 15" id="KW-1133">Transmembrane helix</keyword>
<dbReference type="EC" id="2.4.1.109" evidence="4"/>